<protein>
    <submittedName>
        <fullName evidence="1">Blr6441 protein</fullName>
    </submittedName>
</protein>
<evidence type="ECO:0000313" key="1">
    <source>
        <dbReference type="EMBL" id="BAC51706.1"/>
    </source>
</evidence>
<keyword evidence="2" id="KW-1185">Reference proteome</keyword>
<proteinExistence type="predicted"/>
<dbReference type="EMBL" id="BA000040">
    <property type="protein sequence ID" value="BAC51706.1"/>
    <property type="molecule type" value="Genomic_DNA"/>
</dbReference>
<dbReference type="AlphaFoldDB" id="Q89GA4"/>
<dbReference type="HOGENOM" id="CLU_1746142_0_0_5"/>
<dbReference type="KEGG" id="bja:blr6441"/>
<dbReference type="InParanoid" id="Q89GA4"/>
<reference evidence="2" key="1">
    <citation type="journal article" date="2002" name="DNA Res.">
        <title>Complete genomic sequence of nitrogen-fixing symbiotic bacterium Bradyrhizobium japonicum USDA110.</title>
        <authorList>
            <person name="Kaneko T."/>
            <person name="Nakamura Y."/>
            <person name="Sato S."/>
            <person name="Minamisawa K."/>
            <person name="Uchiumi T."/>
            <person name="Sasamoto S."/>
            <person name="Watanabe A."/>
            <person name="Idesawa K."/>
            <person name="Iriguchi M."/>
            <person name="Kawashima K."/>
            <person name="Kohara M."/>
            <person name="Matsumoto M."/>
            <person name="Shimpo S."/>
            <person name="Tsuruoka H."/>
            <person name="Wada T."/>
            <person name="Yamada M."/>
            <person name="Tabata S."/>
        </authorList>
    </citation>
    <scope>NUCLEOTIDE SEQUENCE [LARGE SCALE GENOMIC DNA]</scope>
    <source>
        <strain evidence="2">JCM 10833 / BCRC 13528 / IAM 13628 / NBRC 14792 / USDA 110</strain>
    </source>
</reference>
<evidence type="ECO:0000313" key="2">
    <source>
        <dbReference type="Proteomes" id="UP000002526"/>
    </source>
</evidence>
<gene>
    <name evidence="1" type="ordered locus">blr6441</name>
</gene>
<dbReference type="Proteomes" id="UP000002526">
    <property type="component" value="Chromosome"/>
</dbReference>
<dbReference type="EnsemblBacteria" id="BAC51706">
    <property type="protein sequence ID" value="BAC51706"/>
    <property type="gene ID" value="BAC51706"/>
</dbReference>
<organism evidence="1 2">
    <name type="scientific">Bradyrhizobium diazoefficiens (strain JCM 10833 / BCRC 13528 / IAM 13628 / NBRC 14792 / USDA 110)</name>
    <dbReference type="NCBI Taxonomy" id="224911"/>
    <lineage>
        <taxon>Bacteria</taxon>
        <taxon>Pseudomonadati</taxon>
        <taxon>Pseudomonadota</taxon>
        <taxon>Alphaproteobacteria</taxon>
        <taxon>Hyphomicrobiales</taxon>
        <taxon>Nitrobacteraceae</taxon>
        <taxon>Bradyrhizobium</taxon>
    </lineage>
</organism>
<sequence length="149" mass="16656">MHREGQLLVVHVGDQIRHADLRLEVGIWQIAPQPDGIGPALASPAPVVIVSMRADDRTNRKAGCKHEKTHLAQPAVDVFQLPFAKSRHRRSPEQLWTEQGSPQAATLNCPAPDPIYENEKKPHLRLQIAAVNVSTGYDARVKRFETRHT</sequence>
<name>Q89GA4_BRADU</name>
<accession>Q89GA4</accession>